<organism evidence="2 3">
    <name type="scientific">Portunus trituberculatus</name>
    <name type="common">Swimming crab</name>
    <name type="synonym">Neptunus trituberculatus</name>
    <dbReference type="NCBI Taxonomy" id="210409"/>
    <lineage>
        <taxon>Eukaryota</taxon>
        <taxon>Metazoa</taxon>
        <taxon>Ecdysozoa</taxon>
        <taxon>Arthropoda</taxon>
        <taxon>Crustacea</taxon>
        <taxon>Multicrustacea</taxon>
        <taxon>Malacostraca</taxon>
        <taxon>Eumalacostraca</taxon>
        <taxon>Eucarida</taxon>
        <taxon>Decapoda</taxon>
        <taxon>Pleocyemata</taxon>
        <taxon>Brachyura</taxon>
        <taxon>Eubrachyura</taxon>
        <taxon>Portunoidea</taxon>
        <taxon>Portunidae</taxon>
        <taxon>Portuninae</taxon>
        <taxon>Portunus</taxon>
    </lineage>
</organism>
<dbReference type="OrthoDB" id="6352970at2759"/>
<evidence type="ECO:0000313" key="2">
    <source>
        <dbReference type="EMBL" id="MPC12860.1"/>
    </source>
</evidence>
<gene>
    <name evidence="2" type="ORF">E2C01_005574</name>
</gene>
<accession>A0A5B7CTU7</accession>
<reference evidence="2 3" key="1">
    <citation type="submission" date="2019-05" db="EMBL/GenBank/DDBJ databases">
        <title>Another draft genome of Portunus trituberculatus and its Hox gene families provides insights of decapod evolution.</title>
        <authorList>
            <person name="Jeong J.-H."/>
            <person name="Song I."/>
            <person name="Kim S."/>
            <person name="Choi T."/>
            <person name="Kim D."/>
            <person name="Ryu S."/>
            <person name="Kim W."/>
        </authorList>
    </citation>
    <scope>NUCLEOTIDE SEQUENCE [LARGE SCALE GENOMIC DNA]</scope>
    <source>
        <tissue evidence="2">Muscle</tissue>
    </source>
</reference>
<dbReference type="Proteomes" id="UP000324222">
    <property type="component" value="Unassembled WGS sequence"/>
</dbReference>
<feature type="region of interest" description="Disordered" evidence="1">
    <location>
        <begin position="158"/>
        <end position="202"/>
    </location>
</feature>
<evidence type="ECO:0000313" key="3">
    <source>
        <dbReference type="Proteomes" id="UP000324222"/>
    </source>
</evidence>
<dbReference type="AlphaFoldDB" id="A0A5B7CTU7"/>
<protein>
    <submittedName>
        <fullName evidence="2">Uncharacterized protein</fullName>
    </submittedName>
</protein>
<comment type="caution">
    <text evidence="2">The sequence shown here is derived from an EMBL/GenBank/DDBJ whole genome shotgun (WGS) entry which is preliminary data.</text>
</comment>
<feature type="region of interest" description="Disordered" evidence="1">
    <location>
        <begin position="32"/>
        <end position="91"/>
    </location>
</feature>
<proteinExistence type="predicted"/>
<feature type="compositionally biased region" description="Basic and acidic residues" evidence="1">
    <location>
        <begin position="38"/>
        <end position="49"/>
    </location>
</feature>
<dbReference type="EMBL" id="VSRR010000242">
    <property type="protein sequence ID" value="MPC12860.1"/>
    <property type="molecule type" value="Genomic_DNA"/>
</dbReference>
<keyword evidence="3" id="KW-1185">Reference proteome</keyword>
<evidence type="ECO:0000256" key="1">
    <source>
        <dbReference type="SAM" id="MobiDB-lite"/>
    </source>
</evidence>
<name>A0A5B7CTU7_PORTR</name>
<sequence>MSADRTDAKTVFDFDDETVACIMGRPEKEEYGNQDLYLRMDKPSPEPHTPDAVNGRQHSPRRTILKSISSQGSQRGRHRQLTKHDSGVYSPTVLAHTNPEYLAMSTLLSTDDHNYIDTGASEANGRVYANLSTGNADKARQYVGDTKCAAEYANLIPQDSGCDRTESDTSSGVDSIEGSSPPRGIEIDKFNAPPIPEEALVV</sequence>